<evidence type="ECO:0000313" key="3">
    <source>
        <dbReference type="EMBL" id="QBK31845.1"/>
    </source>
</evidence>
<dbReference type="PANTHER" id="PTHR11365:SF23">
    <property type="entry name" value="HYPOTHETICAL 5-OXOPROLINASE (EUROFUNG)-RELATED"/>
    <property type="match status" value="1"/>
</dbReference>
<evidence type="ECO:0000259" key="2">
    <source>
        <dbReference type="Pfam" id="PF05378"/>
    </source>
</evidence>
<dbReference type="OrthoDB" id="9759608at2"/>
<reference evidence="3 4" key="1">
    <citation type="journal article" date="2017" name="Int. J. Syst. Evol. Microbiol.">
        <title>Roseitalea porphyridii gen. nov., sp. nov., isolated from a red alga, and reclassification of Hoeflea suaedae Chung et al. 2013 as Pseudohoeflea suaedae gen. nov., comb. nov.</title>
        <authorList>
            <person name="Hyeon J.W."/>
            <person name="Jeong S.E."/>
            <person name="Baek K."/>
            <person name="Jeon C.O."/>
        </authorList>
    </citation>
    <scope>NUCLEOTIDE SEQUENCE [LARGE SCALE GENOMIC DNA]</scope>
    <source>
        <strain evidence="3 4">MA7-20</strain>
    </source>
</reference>
<dbReference type="AlphaFoldDB" id="A0A4P6V3P0"/>
<dbReference type="GO" id="GO:0017168">
    <property type="term" value="F:5-oxoprolinase (ATP-hydrolyzing) activity"/>
    <property type="evidence" value="ECO:0007669"/>
    <property type="project" value="TreeGrafter"/>
</dbReference>
<feature type="domain" description="Hydantoinase A/oxoprolinase" evidence="1">
    <location>
        <begin position="201"/>
        <end position="485"/>
    </location>
</feature>
<dbReference type="GO" id="GO:0005829">
    <property type="term" value="C:cytosol"/>
    <property type="evidence" value="ECO:0007669"/>
    <property type="project" value="TreeGrafter"/>
</dbReference>
<dbReference type="InterPro" id="IPR043129">
    <property type="entry name" value="ATPase_NBD"/>
</dbReference>
<evidence type="ECO:0000313" key="4">
    <source>
        <dbReference type="Proteomes" id="UP000293719"/>
    </source>
</evidence>
<gene>
    <name evidence="3" type="ORF">E0E05_15280</name>
</gene>
<dbReference type="EMBL" id="CP036532">
    <property type="protein sequence ID" value="QBK31845.1"/>
    <property type="molecule type" value="Genomic_DNA"/>
</dbReference>
<dbReference type="KEGG" id="rpod:E0E05_15280"/>
<dbReference type="InterPro" id="IPR008040">
    <property type="entry name" value="Hydant_A_N"/>
</dbReference>
<organism evidence="3 4">
    <name type="scientific">Roseitalea porphyridii</name>
    <dbReference type="NCBI Taxonomy" id="1852022"/>
    <lineage>
        <taxon>Bacteria</taxon>
        <taxon>Pseudomonadati</taxon>
        <taxon>Pseudomonadota</taxon>
        <taxon>Alphaproteobacteria</taxon>
        <taxon>Hyphomicrobiales</taxon>
        <taxon>Ahrensiaceae</taxon>
        <taxon>Roseitalea</taxon>
    </lineage>
</organism>
<proteinExistence type="predicted"/>
<protein>
    <submittedName>
        <fullName evidence="3">Hydantoinase/oxoprolinase family protein</fullName>
    </submittedName>
</protein>
<dbReference type="InterPro" id="IPR002821">
    <property type="entry name" value="Hydantoinase_A"/>
</dbReference>
<dbReference type="SUPFAM" id="SSF53067">
    <property type="entry name" value="Actin-like ATPase domain"/>
    <property type="match status" value="1"/>
</dbReference>
<dbReference type="PANTHER" id="PTHR11365">
    <property type="entry name" value="5-OXOPROLINASE RELATED"/>
    <property type="match status" value="1"/>
</dbReference>
<evidence type="ECO:0000259" key="1">
    <source>
        <dbReference type="Pfam" id="PF01968"/>
    </source>
</evidence>
<dbReference type="InterPro" id="IPR045079">
    <property type="entry name" value="Oxoprolinase-like"/>
</dbReference>
<dbReference type="Proteomes" id="UP000293719">
    <property type="component" value="Chromosome"/>
</dbReference>
<dbReference type="GO" id="GO:0006749">
    <property type="term" value="P:glutathione metabolic process"/>
    <property type="evidence" value="ECO:0007669"/>
    <property type="project" value="TreeGrafter"/>
</dbReference>
<dbReference type="Pfam" id="PF01968">
    <property type="entry name" value="Hydantoinase_A"/>
    <property type="match status" value="1"/>
</dbReference>
<dbReference type="GeneID" id="90768669"/>
<dbReference type="RefSeq" id="WP_131617494.1">
    <property type="nucleotide sequence ID" value="NZ_CP036532.1"/>
</dbReference>
<sequence>MATRIGVDIGGTFTDLVYFDEAQGRSFVGKVPTVPHAPEEGVIDAITRHVPRSVIADARFFLHGTTVGLNALLERRGAKIGLIATEGFRDVLEIRRGDRAEMYNLFWRQTQPLVPRRLRLEVGGRIMADGSERTPVDPRSVEAAARTFMNEGVDSVAVSLINAYANPAHELEVERLMRGAGFAGGISLSHRISREYREYERTSTTAIDAFVRARMSSYLRRLEGRLQALGFAGTCLITRSGSGSMSFAEAEDRPFETIMSGPVGGAQGAGEIAKALDIDTLITADVGGTSFDTALILHGQPQVLYEGIIDNMPIQTSWVDVRSIGSGGGSIAHVDAGKLMRVGPKSAGASPGPAAYGKGGVEPTTTDAAAYLGMLGPGDLASGIHLDLGKAEAAIAPVAEAIGKDVEHTASGIMRISSAAMANAIREISVDQGLDPRGMTLLPFGGAGPLMACLLADELAMRRIVVPPFAGNFSAWGLLGADMVQSAALTRIMDFVPASLPAIDAVIGELFETIEARGAGQAADAVRSVRLDLRYKGQEHWLTVEVGIAGTAIAEPVEAIRDRFIDDYIQTFGKTMNETVELVSVRASKTLPLPRRDIGEKPDAMPGTEREPLSAYSFARQRRVPFRIVEREAIVEPVAGPAIIIEATTTTYLDADWTARIGAIGEMILERD</sequence>
<keyword evidence="4" id="KW-1185">Reference proteome</keyword>
<name>A0A4P6V3P0_9HYPH</name>
<accession>A0A4P6V3P0</accession>
<feature type="domain" description="Hydantoinase/oxoprolinase N-terminal" evidence="2">
    <location>
        <begin position="4"/>
        <end position="178"/>
    </location>
</feature>
<dbReference type="Pfam" id="PF05378">
    <property type="entry name" value="Hydant_A_N"/>
    <property type="match status" value="1"/>
</dbReference>